<dbReference type="InterPro" id="IPR032675">
    <property type="entry name" value="LRR_dom_sf"/>
</dbReference>
<evidence type="ECO:0000313" key="3">
    <source>
        <dbReference type="EMBL" id="CAJ1944423.1"/>
    </source>
</evidence>
<dbReference type="GO" id="GO:0005737">
    <property type="term" value="C:cytoplasm"/>
    <property type="evidence" value="ECO:0007669"/>
    <property type="project" value="TreeGrafter"/>
</dbReference>
<keyword evidence="1" id="KW-0433">Leucine-rich repeat</keyword>
<name>A0AAD2CWT3_9STRA</name>
<dbReference type="SMART" id="SM00369">
    <property type="entry name" value="LRR_TYP"/>
    <property type="match status" value="5"/>
</dbReference>
<gene>
    <name evidence="3" type="ORF">CYCCA115_LOCUS8880</name>
</gene>
<accession>A0AAD2CWT3</accession>
<organism evidence="3 4">
    <name type="scientific">Cylindrotheca closterium</name>
    <dbReference type="NCBI Taxonomy" id="2856"/>
    <lineage>
        <taxon>Eukaryota</taxon>
        <taxon>Sar</taxon>
        <taxon>Stramenopiles</taxon>
        <taxon>Ochrophyta</taxon>
        <taxon>Bacillariophyta</taxon>
        <taxon>Bacillariophyceae</taxon>
        <taxon>Bacillariophycidae</taxon>
        <taxon>Bacillariales</taxon>
        <taxon>Bacillariaceae</taxon>
        <taxon>Cylindrotheca</taxon>
    </lineage>
</organism>
<dbReference type="EMBL" id="CAKOGP040001224">
    <property type="protein sequence ID" value="CAJ1944423.1"/>
    <property type="molecule type" value="Genomic_DNA"/>
</dbReference>
<dbReference type="SMART" id="SM00364">
    <property type="entry name" value="LRR_BAC"/>
    <property type="match status" value="5"/>
</dbReference>
<comment type="caution">
    <text evidence="3">The sequence shown here is derived from an EMBL/GenBank/DDBJ whole genome shotgun (WGS) entry which is preliminary data.</text>
</comment>
<evidence type="ECO:0000256" key="2">
    <source>
        <dbReference type="ARBA" id="ARBA00022737"/>
    </source>
</evidence>
<dbReference type="Gene3D" id="3.80.10.10">
    <property type="entry name" value="Ribonuclease Inhibitor"/>
    <property type="match status" value="1"/>
</dbReference>
<keyword evidence="4" id="KW-1185">Reference proteome</keyword>
<proteinExistence type="predicted"/>
<evidence type="ECO:0000256" key="1">
    <source>
        <dbReference type="ARBA" id="ARBA00022614"/>
    </source>
</evidence>
<dbReference type="InterPro" id="IPR025875">
    <property type="entry name" value="Leu-rich_rpt_4"/>
</dbReference>
<dbReference type="Pfam" id="PF12799">
    <property type="entry name" value="LRR_4"/>
    <property type="match status" value="2"/>
</dbReference>
<dbReference type="InterPro" id="IPR001611">
    <property type="entry name" value="Leu-rich_rpt"/>
</dbReference>
<dbReference type="Pfam" id="PF13855">
    <property type="entry name" value="LRR_8"/>
    <property type="match status" value="1"/>
</dbReference>
<dbReference type="SUPFAM" id="SSF52058">
    <property type="entry name" value="L domain-like"/>
    <property type="match status" value="1"/>
</dbReference>
<evidence type="ECO:0000313" key="4">
    <source>
        <dbReference type="Proteomes" id="UP001295423"/>
    </source>
</evidence>
<protein>
    <submittedName>
        <fullName evidence="3">Uncharacterized protein</fullName>
    </submittedName>
</protein>
<reference evidence="3" key="1">
    <citation type="submission" date="2023-08" db="EMBL/GenBank/DDBJ databases">
        <authorList>
            <person name="Audoor S."/>
            <person name="Bilcke G."/>
        </authorList>
    </citation>
    <scope>NUCLEOTIDE SEQUENCE</scope>
</reference>
<dbReference type="InterPro" id="IPR003591">
    <property type="entry name" value="Leu-rich_rpt_typical-subtyp"/>
</dbReference>
<sequence length="312" mass="35269">MFIKKDLRKIPKILDDAVVCTAEMDTDTDKEDGEERAKRIKLQKPLQELKLHRRKQEFKGTLNILCQPAYLPKLQQLKSLNLYGCDIKDCAKIGMLEACPNLEILNLGRNPISELPAELSQVKSLKEIWLDDCQLAGDFPEPLYDLPNLQVLKLPNNQISRVDGSRMTRLTELRVLCLDRNLLQELPLEIQYLSNLKELFVRHNLLKGTLSPLAPSLEVLHISSNELSDLGTLDVDCPDLKTLYANGNQLVSLPMDLFANCQSLKKMGVSHNQLASVPDSFWTISSCEIVWKPNTQLTPPPSEDVEMEPATE</sequence>
<dbReference type="Proteomes" id="UP001295423">
    <property type="component" value="Unassembled WGS sequence"/>
</dbReference>
<keyword evidence="2" id="KW-0677">Repeat</keyword>
<dbReference type="InterPro" id="IPR050216">
    <property type="entry name" value="LRR_domain-containing"/>
</dbReference>
<dbReference type="PANTHER" id="PTHR48051:SF1">
    <property type="entry name" value="RAS SUPPRESSOR PROTEIN 1"/>
    <property type="match status" value="1"/>
</dbReference>
<dbReference type="AlphaFoldDB" id="A0AAD2CWT3"/>
<dbReference type="PANTHER" id="PTHR48051">
    <property type="match status" value="1"/>
</dbReference>
<dbReference type="PROSITE" id="PS51450">
    <property type="entry name" value="LRR"/>
    <property type="match status" value="1"/>
</dbReference>